<dbReference type="Gene3D" id="1.10.3230.30">
    <property type="entry name" value="Phage gp6-like head-tail connector protein"/>
    <property type="match status" value="1"/>
</dbReference>
<dbReference type="InterPro" id="IPR021146">
    <property type="entry name" value="Phage_gp6-like_head-tail"/>
</dbReference>
<sequence length="97" mass="11065">MTLEYVKDYLRVDSEDEDELITEFISISEIYIDNCVGENYKAYEKGLKLASLLQLKLINDMYESRGSNHEGANNIKRDIIVTSMLESLSMYEGVGDA</sequence>
<dbReference type="Pfam" id="PF05135">
    <property type="entry name" value="Phage_connect_1"/>
    <property type="match status" value="1"/>
</dbReference>
<keyword evidence="2" id="KW-1185">Reference proteome</keyword>
<dbReference type="HOGENOM" id="CLU_085951_4_3_9"/>
<protein>
    <recommendedName>
        <fullName evidence="3">Phage gp6-like head-tail connector protein</fullName>
    </recommendedName>
</protein>
<comment type="caution">
    <text evidence="1">The sequence shown here is derived from an EMBL/GenBank/DDBJ whole genome shotgun (WGS) entry which is preliminary data.</text>
</comment>
<organism evidence="1 2">
    <name type="scientific">Clostridium butyricum E4 str. BoNT E BL5262</name>
    <dbReference type="NCBI Taxonomy" id="632245"/>
    <lineage>
        <taxon>Bacteria</taxon>
        <taxon>Bacillati</taxon>
        <taxon>Bacillota</taxon>
        <taxon>Clostridia</taxon>
        <taxon>Eubacteriales</taxon>
        <taxon>Clostridiaceae</taxon>
        <taxon>Clostridium</taxon>
    </lineage>
</organism>
<reference evidence="1 2" key="1">
    <citation type="submission" date="2009-08" db="EMBL/GenBank/DDBJ databases">
        <authorList>
            <person name="Shrivastava S."/>
            <person name="Brinkac L.B."/>
            <person name="Brown J.L."/>
            <person name="Bruce D.B."/>
            <person name="Detter C."/>
            <person name="Green L.D."/>
            <person name="Munk C.A."/>
            <person name="Rogers Y.C."/>
            <person name="Tapia R."/>
            <person name="Sims D.R."/>
            <person name="Smith L.A."/>
            <person name="Smith T.J."/>
            <person name="Sutton G."/>
            <person name="Brettin T."/>
        </authorList>
    </citation>
    <scope>NUCLEOTIDE SEQUENCE [LARGE SCALE GENOMIC DNA]</scope>
    <source>
        <strain evidence="2">E4 str. BoNT E BL5262</strain>
    </source>
</reference>
<proteinExistence type="predicted"/>
<dbReference type="CDD" id="cd08054">
    <property type="entry name" value="gp6"/>
    <property type="match status" value="1"/>
</dbReference>
<dbReference type="EMBL" id="ACOM01000005">
    <property type="protein sequence ID" value="EEP53979.1"/>
    <property type="molecule type" value="Genomic_DNA"/>
</dbReference>
<dbReference type="InterPro" id="IPR006450">
    <property type="entry name" value="Phage_HK97_gp6-like"/>
</dbReference>
<gene>
    <name evidence="1" type="ORF">CLP_2614</name>
</gene>
<evidence type="ECO:0008006" key="3">
    <source>
        <dbReference type="Google" id="ProtNLM"/>
    </source>
</evidence>
<dbReference type="eggNOG" id="ENOG5034BEJ">
    <property type="taxonomic scope" value="Bacteria"/>
</dbReference>
<dbReference type="Proteomes" id="UP000003081">
    <property type="component" value="Unassembled WGS sequence"/>
</dbReference>
<dbReference type="NCBIfam" id="TIGR01560">
    <property type="entry name" value="put_DNA_pack"/>
    <property type="match status" value="1"/>
</dbReference>
<dbReference type="RefSeq" id="WP_003409859.1">
    <property type="nucleotide sequence ID" value="NZ_ACOM01000005.1"/>
</dbReference>
<evidence type="ECO:0000313" key="2">
    <source>
        <dbReference type="Proteomes" id="UP000003081"/>
    </source>
</evidence>
<name>C4IGS0_CLOBU</name>
<evidence type="ECO:0000313" key="1">
    <source>
        <dbReference type="EMBL" id="EEP53979.1"/>
    </source>
</evidence>
<dbReference type="AlphaFoldDB" id="C4IGS0"/>
<accession>C4IGS0</accession>